<proteinExistence type="predicted"/>
<organism evidence="1 2">
    <name type="scientific">Neisseria chenwenguii</name>
    <dbReference type="NCBI Taxonomy" id="1853278"/>
    <lineage>
        <taxon>Bacteria</taxon>
        <taxon>Pseudomonadati</taxon>
        <taxon>Pseudomonadota</taxon>
        <taxon>Betaproteobacteria</taxon>
        <taxon>Neisseriales</taxon>
        <taxon>Neisseriaceae</taxon>
        <taxon>Neisseria</taxon>
    </lineage>
</organism>
<evidence type="ECO:0000313" key="2">
    <source>
        <dbReference type="Proteomes" id="UP000198238"/>
    </source>
</evidence>
<keyword evidence="2" id="KW-1185">Reference proteome</keyword>
<dbReference type="Proteomes" id="UP000198238">
    <property type="component" value="Chromosome"/>
</dbReference>
<name>A0A220S097_9NEIS</name>
<gene>
    <name evidence="1" type="ORF">BG910_03110</name>
</gene>
<dbReference type="AlphaFoldDB" id="A0A220S097"/>
<accession>A0A220S097</accession>
<reference evidence="1 2" key="1">
    <citation type="submission" date="2017-06" db="EMBL/GenBank/DDBJ databases">
        <title>Neisseria chenwenguii sp. nov., isolated from the intestinal contents of Tibetan Plateau Pika in Yushu, Qinghai Province, China.</title>
        <authorList>
            <person name="Zhang G."/>
        </authorList>
    </citation>
    <scope>NUCLEOTIDE SEQUENCE [LARGE SCALE GENOMIC DNA]</scope>
    <source>
        <strain evidence="1 2">10023</strain>
    </source>
</reference>
<sequence>MCESRNISMGFWKQIFLLFKNEAWKFIQQQKKIFLDNLFIASVLGILGVVFIFSGNGTKFLNAVADSILFYSLLFVAQFIHVSFLLFDCWRQKYPTNNICKIHEFLHKQHEQAIFTIGSFLSTLIGVGLVMAVFEIFLEFKSNLLCLVLITALILYFLMFFSTRQEFFNQTYYLSIDEGIRRNSGMKAGRMLAYFLLRPRLFVFLINLALLALLFCYVWNEVHKL</sequence>
<dbReference type="KEGG" id="nei:BG910_03110"/>
<evidence type="ECO:0000313" key="1">
    <source>
        <dbReference type="EMBL" id="ASK26867.1"/>
    </source>
</evidence>
<protein>
    <submittedName>
        <fullName evidence="1">Uncharacterized protein</fullName>
    </submittedName>
</protein>
<dbReference type="EMBL" id="CP022278">
    <property type="protein sequence ID" value="ASK26867.1"/>
    <property type="molecule type" value="Genomic_DNA"/>
</dbReference>